<reference evidence="2" key="2">
    <citation type="submission" date="2015-01" db="EMBL/GenBank/DDBJ databases">
        <title>Evolutionary Origins and Diversification of the Mycorrhizal Mutualists.</title>
        <authorList>
            <consortium name="DOE Joint Genome Institute"/>
            <consortium name="Mycorrhizal Genomics Consortium"/>
            <person name="Kohler A."/>
            <person name="Kuo A."/>
            <person name="Nagy L.G."/>
            <person name="Floudas D."/>
            <person name="Copeland A."/>
            <person name="Barry K.W."/>
            <person name="Cichocki N."/>
            <person name="Veneault-Fourrey C."/>
            <person name="LaButti K."/>
            <person name="Lindquist E.A."/>
            <person name="Lipzen A."/>
            <person name="Lundell T."/>
            <person name="Morin E."/>
            <person name="Murat C."/>
            <person name="Riley R."/>
            <person name="Ohm R."/>
            <person name="Sun H."/>
            <person name="Tunlid A."/>
            <person name="Henrissat B."/>
            <person name="Grigoriev I.V."/>
            <person name="Hibbett D.S."/>
            <person name="Martin F."/>
        </authorList>
    </citation>
    <scope>NUCLEOTIDE SEQUENCE [LARGE SCALE GENOMIC DNA]</scope>
    <source>
        <strain evidence="2">MUT 4182</strain>
    </source>
</reference>
<name>A0A0C3QRY0_9AGAM</name>
<evidence type="ECO:0008006" key="3">
    <source>
        <dbReference type="Google" id="ProtNLM"/>
    </source>
</evidence>
<dbReference type="EMBL" id="KN822961">
    <property type="protein sequence ID" value="KIO31591.1"/>
    <property type="molecule type" value="Genomic_DNA"/>
</dbReference>
<dbReference type="Proteomes" id="UP000054248">
    <property type="component" value="Unassembled WGS sequence"/>
</dbReference>
<evidence type="ECO:0000313" key="1">
    <source>
        <dbReference type="EMBL" id="KIO31591.1"/>
    </source>
</evidence>
<dbReference type="OrthoDB" id="5061070at2759"/>
<reference evidence="1 2" key="1">
    <citation type="submission" date="2014-04" db="EMBL/GenBank/DDBJ databases">
        <authorList>
            <consortium name="DOE Joint Genome Institute"/>
            <person name="Kuo A."/>
            <person name="Girlanda M."/>
            <person name="Perotto S."/>
            <person name="Kohler A."/>
            <person name="Nagy L.G."/>
            <person name="Floudas D."/>
            <person name="Copeland A."/>
            <person name="Barry K.W."/>
            <person name="Cichocki N."/>
            <person name="Veneault-Fourrey C."/>
            <person name="LaButti K."/>
            <person name="Lindquist E.A."/>
            <person name="Lipzen A."/>
            <person name="Lundell T."/>
            <person name="Morin E."/>
            <person name="Murat C."/>
            <person name="Sun H."/>
            <person name="Tunlid A."/>
            <person name="Henrissat B."/>
            <person name="Grigoriev I.V."/>
            <person name="Hibbett D.S."/>
            <person name="Martin F."/>
            <person name="Nordberg H.P."/>
            <person name="Cantor M.N."/>
            <person name="Hua S.X."/>
        </authorList>
    </citation>
    <scope>NUCLEOTIDE SEQUENCE [LARGE SCALE GENOMIC DNA]</scope>
    <source>
        <strain evidence="1 2">MUT 4182</strain>
    </source>
</reference>
<keyword evidence="2" id="KW-1185">Reference proteome</keyword>
<gene>
    <name evidence="1" type="ORF">M407DRAFT_19340</name>
</gene>
<dbReference type="STRING" id="1051891.A0A0C3QRY0"/>
<proteinExistence type="predicted"/>
<protein>
    <recommendedName>
        <fullName evidence="3">GED domain-containing protein</fullName>
    </recommendedName>
</protein>
<evidence type="ECO:0000313" key="2">
    <source>
        <dbReference type="Proteomes" id="UP000054248"/>
    </source>
</evidence>
<sequence>MVTRYKFIRQELQVKANLVTALQAFNPSNQSSTGNTNQWSNLNHAIANLANFGITAKAEDFVMLLPQHDLTSALEIMAEVKQLTNRLLFAYKRFGDNVPKLIDVDFVQGIDSRDDGLDVALMSMDLSTEKCMEYLQEPLSFIQERTALAGKKQRLEAAQLKLERYYRG</sequence>
<accession>A0A0C3QRY0</accession>
<dbReference type="HOGENOM" id="CLU_1587705_0_0_1"/>
<dbReference type="AlphaFoldDB" id="A0A0C3QRY0"/>
<organism evidence="1 2">
    <name type="scientific">Tulasnella calospora MUT 4182</name>
    <dbReference type="NCBI Taxonomy" id="1051891"/>
    <lineage>
        <taxon>Eukaryota</taxon>
        <taxon>Fungi</taxon>
        <taxon>Dikarya</taxon>
        <taxon>Basidiomycota</taxon>
        <taxon>Agaricomycotina</taxon>
        <taxon>Agaricomycetes</taxon>
        <taxon>Cantharellales</taxon>
        <taxon>Tulasnellaceae</taxon>
        <taxon>Tulasnella</taxon>
    </lineage>
</organism>